<evidence type="ECO:0000313" key="2">
    <source>
        <dbReference type="EMBL" id="MBM7471576.1"/>
    </source>
</evidence>
<dbReference type="InterPro" id="IPR057204">
    <property type="entry name" value="DUF7882"/>
</dbReference>
<protein>
    <recommendedName>
        <fullName evidence="1">DUF7882 domain-containing protein</fullName>
    </recommendedName>
</protein>
<keyword evidence="3" id="KW-1185">Reference proteome</keyword>
<dbReference type="Pfam" id="PF25355">
    <property type="entry name" value="DUF7882"/>
    <property type="match status" value="1"/>
</dbReference>
<dbReference type="RefSeq" id="WP_205107660.1">
    <property type="nucleotide sequence ID" value="NZ_BAAAHT010000013.1"/>
</dbReference>
<evidence type="ECO:0000313" key="3">
    <source>
        <dbReference type="Proteomes" id="UP000776164"/>
    </source>
</evidence>
<dbReference type="Proteomes" id="UP000776164">
    <property type="component" value="Unassembled WGS sequence"/>
</dbReference>
<comment type="caution">
    <text evidence="2">The sequence shown here is derived from an EMBL/GenBank/DDBJ whole genome shotgun (WGS) entry which is preliminary data.</text>
</comment>
<reference evidence="2 3" key="1">
    <citation type="submission" date="2021-01" db="EMBL/GenBank/DDBJ databases">
        <title>Sequencing the genomes of 1000 actinobacteria strains.</title>
        <authorList>
            <person name="Klenk H.-P."/>
        </authorList>
    </citation>
    <scope>NUCLEOTIDE SEQUENCE [LARGE SCALE GENOMIC DNA]</scope>
    <source>
        <strain evidence="2 3">DSM 13057</strain>
    </source>
</reference>
<dbReference type="EMBL" id="JAFBBU010000001">
    <property type="protein sequence ID" value="MBM7471576.1"/>
    <property type="molecule type" value="Genomic_DNA"/>
</dbReference>
<accession>A0ABS2L3V7</accession>
<evidence type="ECO:0000259" key="1">
    <source>
        <dbReference type="Pfam" id="PF25355"/>
    </source>
</evidence>
<proteinExistence type="predicted"/>
<name>A0ABS2L3V7_9MICO</name>
<feature type="domain" description="DUF7882" evidence="1">
    <location>
        <begin position="1"/>
        <end position="97"/>
    </location>
</feature>
<organism evidence="2 3">
    <name type="scientific">Subtercola frigoramans</name>
    <dbReference type="NCBI Taxonomy" id="120298"/>
    <lineage>
        <taxon>Bacteria</taxon>
        <taxon>Bacillati</taxon>
        <taxon>Actinomycetota</taxon>
        <taxon>Actinomycetes</taxon>
        <taxon>Micrococcales</taxon>
        <taxon>Microbacteriaceae</taxon>
        <taxon>Subtercola</taxon>
    </lineage>
</organism>
<sequence length="118" mass="13317">MGLLLYGSPGIEIKFDDRALQHLQIVITAKLRRHESFVFSWNDAPETGSGRSSIWLDPSSTLCYRYFGSRIPSINREWVDALMESANSGSGLNFLPEPPAHHMGHVLSETEVRDHHLN</sequence>
<gene>
    <name evidence="2" type="ORF">JOE66_001210</name>
</gene>